<evidence type="ECO:0000313" key="2">
    <source>
        <dbReference type="EMBL" id="KAG2936767.1"/>
    </source>
</evidence>
<gene>
    <name evidence="2" type="ORF">PC117_g11973</name>
    <name evidence="3" type="ORF">PC118_g11257</name>
    <name evidence="4" type="ORF">PC129_g9434</name>
</gene>
<protein>
    <recommendedName>
        <fullName evidence="1">DDE-1 domain-containing protein</fullName>
    </recommendedName>
</protein>
<name>A0A8T1D454_9STRA</name>
<dbReference type="EMBL" id="RCML01000337">
    <property type="protein sequence ID" value="KAG2980326.1"/>
    <property type="molecule type" value="Genomic_DNA"/>
</dbReference>
<organism evidence="2 5">
    <name type="scientific">Phytophthora cactorum</name>
    <dbReference type="NCBI Taxonomy" id="29920"/>
    <lineage>
        <taxon>Eukaryota</taxon>
        <taxon>Sar</taxon>
        <taxon>Stramenopiles</taxon>
        <taxon>Oomycota</taxon>
        <taxon>Peronosporomycetes</taxon>
        <taxon>Peronosporales</taxon>
        <taxon>Peronosporaceae</taxon>
        <taxon>Phytophthora</taxon>
    </lineage>
</organism>
<dbReference type="GO" id="GO:0003676">
    <property type="term" value="F:nucleic acid binding"/>
    <property type="evidence" value="ECO:0007669"/>
    <property type="project" value="InterPro"/>
</dbReference>
<dbReference type="EMBL" id="RCMK01000320">
    <property type="protein sequence ID" value="KAG2936767.1"/>
    <property type="molecule type" value="Genomic_DNA"/>
</dbReference>
<evidence type="ECO:0000313" key="5">
    <source>
        <dbReference type="Proteomes" id="UP000736787"/>
    </source>
</evidence>
<proteinExistence type="predicted"/>
<dbReference type="Proteomes" id="UP000736787">
    <property type="component" value="Unassembled WGS sequence"/>
</dbReference>
<dbReference type="VEuPathDB" id="FungiDB:PC110_g22287"/>
<dbReference type="Proteomes" id="UP000697107">
    <property type="component" value="Unassembled WGS sequence"/>
</dbReference>
<dbReference type="Pfam" id="PF03184">
    <property type="entry name" value="DDE_1"/>
    <property type="match status" value="1"/>
</dbReference>
<accession>A0A8T1D454</accession>
<evidence type="ECO:0000313" key="3">
    <source>
        <dbReference type="EMBL" id="KAG2980326.1"/>
    </source>
</evidence>
<dbReference type="AlphaFoldDB" id="A0A8T1D454"/>
<sequence>MQRNNLSLRRRTNLTTLTDEVLVDRAVSFMHFLQEHNPTMNLNKTVLMDETAIYFEDPRNQTVDEIGARHVVLRSTGFASMRITAALAVTASGKKLPPCLIWKRKTRGPIERLGGCYVSFQPRAWVDQELLLQWLDWHFPIATQSEGQWAVWDSMRAHIGKIVKQRCEDKLIKMAVIPGGLTPYLQAGDVGIFKSFKDHMAVLIDEWKRSDQVAYTRGGNPKPPSIETVVSWVTDSVAPGSRQHDVYGAQFRQAWSAASLDDQAADSSGANGDEVDELLEPFDEVWIED</sequence>
<evidence type="ECO:0000259" key="1">
    <source>
        <dbReference type="Pfam" id="PF03184"/>
    </source>
</evidence>
<evidence type="ECO:0000313" key="4">
    <source>
        <dbReference type="EMBL" id="KAG3219801.1"/>
    </source>
</evidence>
<dbReference type="Proteomes" id="UP000760860">
    <property type="component" value="Unassembled WGS sequence"/>
</dbReference>
<comment type="caution">
    <text evidence="2">The sequence shown here is derived from an EMBL/GenBank/DDBJ whole genome shotgun (WGS) entry which is preliminary data.</text>
</comment>
<dbReference type="EMBL" id="RCMV01000295">
    <property type="protein sequence ID" value="KAG3219801.1"/>
    <property type="molecule type" value="Genomic_DNA"/>
</dbReference>
<reference evidence="2" key="1">
    <citation type="submission" date="2018-10" db="EMBL/GenBank/DDBJ databases">
        <title>Effector identification in a new, highly contiguous assembly of the strawberry crown rot pathogen Phytophthora cactorum.</title>
        <authorList>
            <person name="Armitage A.D."/>
            <person name="Nellist C.F."/>
            <person name="Bates H."/>
            <person name="Vickerstaff R.J."/>
            <person name="Harrison R.J."/>
        </authorList>
    </citation>
    <scope>NUCLEOTIDE SEQUENCE</scope>
    <source>
        <strain evidence="2">4040</strain>
        <strain evidence="3">P415</strain>
        <strain evidence="4">P421</strain>
    </source>
</reference>
<feature type="domain" description="DDE-1" evidence="1">
    <location>
        <begin position="82"/>
        <end position="200"/>
    </location>
</feature>
<dbReference type="InterPro" id="IPR004875">
    <property type="entry name" value="DDE_SF_endonuclease_dom"/>
</dbReference>